<sequence length="68" mass="7349">MSVAAMTQAGVQVTKQFAARTQNLFNVTTEAIQDRSSKLASFVQTPSPAEKIVQEGLTLRGARLDIKV</sequence>
<reference evidence="2" key="1">
    <citation type="journal article" date="2019" name="Int. J. Syst. Evol. Microbiol.">
        <title>The Global Catalogue of Microorganisms (GCM) 10K type strain sequencing project: providing services to taxonomists for standard genome sequencing and annotation.</title>
        <authorList>
            <consortium name="The Broad Institute Genomics Platform"/>
            <consortium name="The Broad Institute Genome Sequencing Center for Infectious Disease"/>
            <person name="Wu L."/>
            <person name="Ma J."/>
        </authorList>
    </citation>
    <scope>NUCLEOTIDE SEQUENCE [LARGE SCALE GENOMIC DNA]</scope>
    <source>
        <strain evidence="2">CGMCC 1.16275</strain>
    </source>
</reference>
<organism evidence="1 2">
    <name type="scientific">Rhodocista pekingensis</name>
    <dbReference type="NCBI Taxonomy" id="201185"/>
    <lineage>
        <taxon>Bacteria</taxon>
        <taxon>Pseudomonadati</taxon>
        <taxon>Pseudomonadota</taxon>
        <taxon>Alphaproteobacteria</taxon>
        <taxon>Rhodospirillales</taxon>
        <taxon>Azospirillaceae</taxon>
        <taxon>Rhodocista</taxon>
    </lineage>
</organism>
<accession>A0ABW2KX53</accession>
<gene>
    <name evidence="1" type="ORF">ACFQPS_10560</name>
</gene>
<proteinExistence type="predicted"/>
<dbReference type="Proteomes" id="UP001596456">
    <property type="component" value="Unassembled WGS sequence"/>
</dbReference>
<keyword evidence="2" id="KW-1185">Reference proteome</keyword>
<dbReference type="EMBL" id="JBHTCM010000010">
    <property type="protein sequence ID" value="MFC7333604.1"/>
    <property type="molecule type" value="Genomic_DNA"/>
</dbReference>
<dbReference type="RefSeq" id="WP_012567312.1">
    <property type="nucleotide sequence ID" value="NZ_JBHTCM010000010.1"/>
</dbReference>
<comment type="caution">
    <text evidence="1">The sequence shown here is derived from an EMBL/GenBank/DDBJ whole genome shotgun (WGS) entry which is preliminary data.</text>
</comment>
<evidence type="ECO:0000313" key="1">
    <source>
        <dbReference type="EMBL" id="MFC7333604.1"/>
    </source>
</evidence>
<name>A0ABW2KX53_9PROT</name>
<protein>
    <submittedName>
        <fullName evidence="1">Uncharacterized protein</fullName>
    </submittedName>
</protein>
<evidence type="ECO:0000313" key="2">
    <source>
        <dbReference type="Proteomes" id="UP001596456"/>
    </source>
</evidence>